<comment type="caution">
    <text evidence="1">The sequence shown here is derived from an EMBL/GenBank/DDBJ whole genome shotgun (WGS) entry which is preliminary data.</text>
</comment>
<evidence type="ECO:0000313" key="2">
    <source>
        <dbReference type="Proteomes" id="UP000269265"/>
    </source>
</evidence>
<dbReference type="AlphaFoldDB" id="A0A3R8S3C9"/>
<dbReference type="EMBL" id="RSED01000006">
    <property type="protein sequence ID" value="RRS04554.1"/>
    <property type="molecule type" value="Genomic_DNA"/>
</dbReference>
<reference evidence="1 2" key="1">
    <citation type="submission" date="2018-12" db="EMBL/GenBank/DDBJ databases">
        <title>The whole draft genome of Aquabacterium sp. SJQ9.</title>
        <authorList>
            <person name="Sun L."/>
            <person name="Gao X."/>
            <person name="Chen W."/>
            <person name="Huang K."/>
        </authorList>
    </citation>
    <scope>NUCLEOTIDE SEQUENCE [LARGE SCALE GENOMIC DNA]</scope>
    <source>
        <strain evidence="1 2">SJQ9</strain>
    </source>
</reference>
<keyword evidence="2" id="KW-1185">Reference proteome</keyword>
<dbReference type="Gene3D" id="1.25.40.10">
    <property type="entry name" value="Tetratricopeptide repeat domain"/>
    <property type="match status" value="1"/>
</dbReference>
<name>A0A3R8S3C9_9BURK</name>
<protein>
    <recommendedName>
        <fullName evidence="3">Tetratricopeptide repeat-containing protein</fullName>
    </recommendedName>
</protein>
<sequence length="172" mass="19091">MDTRPDDTDVLGWQQLTRRANRCMALRQYAAARQLYREALWEAERLLEKAVRYDEPPKTGWDALLAAWVVSHHNMADLLDVLDDYPHAHEHLSQAHEGIMKLLQNGAESGPVSQALHHAHRTRAALMQFVARHPGFPGDEGHAGWPALASDLSTELSADAGPGATPRLPPLC</sequence>
<organism evidence="1 2">
    <name type="scientific">Aquabacterium soli</name>
    <dbReference type="NCBI Taxonomy" id="2493092"/>
    <lineage>
        <taxon>Bacteria</taxon>
        <taxon>Pseudomonadati</taxon>
        <taxon>Pseudomonadota</taxon>
        <taxon>Betaproteobacteria</taxon>
        <taxon>Burkholderiales</taxon>
        <taxon>Aquabacterium</taxon>
    </lineage>
</organism>
<accession>A0A3R8S3C9</accession>
<evidence type="ECO:0008006" key="3">
    <source>
        <dbReference type="Google" id="ProtNLM"/>
    </source>
</evidence>
<proteinExistence type="predicted"/>
<dbReference type="SUPFAM" id="SSF48452">
    <property type="entry name" value="TPR-like"/>
    <property type="match status" value="1"/>
</dbReference>
<dbReference type="Proteomes" id="UP000269265">
    <property type="component" value="Unassembled WGS sequence"/>
</dbReference>
<evidence type="ECO:0000313" key="1">
    <source>
        <dbReference type="EMBL" id="RRS04554.1"/>
    </source>
</evidence>
<dbReference type="RefSeq" id="WP_125242928.1">
    <property type="nucleotide sequence ID" value="NZ_RSED01000006.1"/>
</dbReference>
<dbReference type="InterPro" id="IPR011990">
    <property type="entry name" value="TPR-like_helical_dom_sf"/>
</dbReference>
<gene>
    <name evidence="1" type="ORF">EIP75_08975</name>
</gene>